<dbReference type="InterPro" id="IPR024413">
    <property type="entry name" value="Phage_phiKZ_Orf92_int-head"/>
</dbReference>
<accession>A0AAE8BQB3</accession>
<gene>
    <name evidence="1" type="primary">110</name>
    <name evidence="1" type="ORF">AH04_110</name>
</gene>
<dbReference type="KEGG" id="vg:77943996"/>
<evidence type="ECO:0000313" key="1">
    <source>
        <dbReference type="EMBL" id="QZA70591.1"/>
    </source>
</evidence>
<dbReference type="GeneID" id="77943996"/>
<organism evidence="1 2">
    <name type="scientific">Erwinia phage AH04</name>
    <dbReference type="NCBI Taxonomy" id="2869569"/>
    <lineage>
        <taxon>Viruses</taxon>
        <taxon>Duplodnaviria</taxon>
        <taxon>Heunggongvirae</taxon>
        <taxon>Uroviricota</taxon>
        <taxon>Caudoviricetes</taxon>
        <taxon>Chimalliviridae</taxon>
        <taxon>Meadowvirus</taxon>
        <taxon>Meadowvirus AH04</taxon>
    </lineage>
</organism>
<dbReference type="RefSeq" id="YP_010667864.1">
    <property type="nucleotide sequence ID" value="NC_070952.1"/>
</dbReference>
<keyword evidence="2" id="KW-1185">Reference proteome</keyword>
<protein>
    <submittedName>
        <fullName evidence="1">Internal head protein</fullName>
    </submittedName>
</protein>
<dbReference type="Proteomes" id="UP000827517">
    <property type="component" value="Segment"/>
</dbReference>
<proteinExistence type="predicted"/>
<dbReference type="Pfam" id="PF12699">
    <property type="entry name" value="phiKZ_IP"/>
    <property type="match status" value="1"/>
</dbReference>
<sequence length="423" mass="47740">MTTTSSLLGNLKAAAINPASVQSVPKLTEEARGALDNFRINLKVKEELQTALETVEDNEDYQITSEMANAVDNLVTQNANLKVSNGMTTVSGNEAFGINITPKEWRKVRAENLREMLGETYKNIKRWANQLVENFHRSWVELTTSTEVLETRLEALDALMDVVGQIREGCTEVELNELIVRSISKGGRILNGELGKQLQSEVNYIFSCLRVWEMEQVRYKNSVIRYFGNDKNNDITDIERQIPKLFNQRSKLPNDDSEMLVTRQTFGMLDGMAFQGITLDLRWVKDTIIVPTDNTLYADSLSMTGYNVIKDGTERSGKANVKILPLTQIYIIRDVVQTIIDKLKGMNVETDPVNFNPDDVKDVLATLRNGNSGQDRAYQYGLITADYQFDVNSFKTQVSSMLIVLASHLLTMVALHLECYDVE</sequence>
<dbReference type="EMBL" id="MZ501267">
    <property type="protein sequence ID" value="QZA70591.1"/>
    <property type="molecule type" value="Genomic_DNA"/>
</dbReference>
<evidence type="ECO:0000313" key="2">
    <source>
        <dbReference type="Proteomes" id="UP000827517"/>
    </source>
</evidence>
<reference evidence="1" key="1">
    <citation type="submission" date="2021-07" db="EMBL/GenBank/DDBJ databases">
        <authorList>
            <person name="Roth S.J."/>
            <person name="Krukonis G.P."/>
            <person name="Delesalle V.A."/>
        </authorList>
    </citation>
    <scope>NUCLEOTIDE SEQUENCE</scope>
</reference>
<name>A0AAE8BQB3_9CAUD</name>